<dbReference type="Pfam" id="PF10154">
    <property type="entry name" value="Fy-3"/>
    <property type="match status" value="1"/>
</dbReference>
<accession>A0A0K0D8Q4</accession>
<keyword evidence="1" id="KW-1185">Reference proteome</keyword>
<name>A0A0K0D8Q4_ANGCA</name>
<sequence>MPVKVVHDIALEPGDVYCTRHSNLRDVQVLYDSAWFSHPCLNGIRNIIRLTIRLGITSIHIPLLLVEQACENMTIAWCMKRAEMVFKCVKGYLMEVSQSGVFTPTGSFFFFKLLLITIFLHYGALVRCCCLNLS</sequence>
<dbReference type="GO" id="GO:0005737">
    <property type="term" value="C:cytoplasm"/>
    <property type="evidence" value="ECO:0007669"/>
    <property type="project" value="TreeGrafter"/>
</dbReference>
<dbReference type="InterPro" id="IPR019311">
    <property type="entry name" value="Fy-3"/>
</dbReference>
<organism evidence="1 2">
    <name type="scientific">Angiostrongylus cantonensis</name>
    <name type="common">Rat lungworm</name>
    <dbReference type="NCBI Taxonomy" id="6313"/>
    <lineage>
        <taxon>Eukaryota</taxon>
        <taxon>Metazoa</taxon>
        <taxon>Ecdysozoa</taxon>
        <taxon>Nematoda</taxon>
        <taxon>Chromadorea</taxon>
        <taxon>Rhabditida</taxon>
        <taxon>Rhabditina</taxon>
        <taxon>Rhabditomorpha</taxon>
        <taxon>Strongyloidea</taxon>
        <taxon>Metastrongylidae</taxon>
        <taxon>Angiostrongylus</taxon>
    </lineage>
</organism>
<evidence type="ECO:0000313" key="2">
    <source>
        <dbReference type="WBParaSite" id="ACAC_0000644901-mRNA-1"/>
    </source>
</evidence>
<protein>
    <submittedName>
        <fullName evidence="2">O-fucosyltransferase family protein</fullName>
    </submittedName>
</protein>
<proteinExistence type="predicted"/>
<dbReference type="PANTHER" id="PTHR16525">
    <property type="entry name" value="PROTEIN C12ORF4"/>
    <property type="match status" value="1"/>
</dbReference>
<dbReference type="STRING" id="6313.A0A0K0D8Q4"/>
<dbReference type="PANTHER" id="PTHR16525:SF0">
    <property type="entry name" value="PROTEIN C12ORF4"/>
    <property type="match status" value="1"/>
</dbReference>
<reference evidence="2" key="2">
    <citation type="submission" date="2017-02" db="UniProtKB">
        <authorList>
            <consortium name="WormBaseParasite"/>
        </authorList>
    </citation>
    <scope>IDENTIFICATION</scope>
</reference>
<dbReference type="Proteomes" id="UP000035642">
    <property type="component" value="Unassembled WGS sequence"/>
</dbReference>
<dbReference type="AlphaFoldDB" id="A0A0K0D8Q4"/>
<dbReference type="WBParaSite" id="ACAC_0000644901-mRNA-1">
    <property type="protein sequence ID" value="ACAC_0000644901-mRNA-1"/>
    <property type="gene ID" value="ACAC_0000644901"/>
</dbReference>
<reference evidence="1" key="1">
    <citation type="submission" date="2012-09" db="EMBL/GenBank/DDBJ databases">
        <authorList>
            <person name="Martin A.A."/>
        </authorList>
    </citation>
    <scope>NUCLEOTIDE SEQUENCE</scope>
</reference>
<evidence type="ECO:0000313" key="1">
    <source>
        <dbReference type="Proteomes" id="UP000035642"/>
    </source>
</evidence>